<feature type="transmembrane region" description="Helical" evidence="11">
    <location>
        <begin position="442"/>
        <end position="463"/>
    </location>
</feature>
<evidence type="ECO:0000256" key="9">
    <source>
        <dbReference type="ARBA" id="ARBA00023049"/>
    </source>
</evidence>
<evidence type="ECO:0000313" key="14">
    <source>
        <dbReference type="Proteomes" id="UP000593932"/>
    </source>
</evidence>
<keyword evidence="4" id="KW-0645">Protease</keyword>
<keyword evidence="6 11" id="KW-0378">Hydrolase</keyword>
<proteinExistence type="inferred from homology"/>
<feature type="transmembrane region" description="Helical" evidence="11">
    <location>
        <begin position="397"/>
        <end position="430"/>
    </location>
</feature>
<organism evidence="13 14">
    <name type="scientific">Novilysobacter avium</name>
    <dbReference type="NCBI Taxonomy" id="2781023"/>
    <lineage>
        <taxon>Bacteria</taxon>
        <taxon>Pseudomonadati</taxon>
        <taxon>Pseudomonadota</taxon>
        <taxon>Gammaproteobacteria</taxon>
        <taxon>Lysobacterales</taxon>
        <taxon>Lysobacteraceae</taxon>
        <taxon>Novilysobacter</taxon>
    </lineage>
</organism>
<dbReference type="PANTHER" id="PTHR42837">
    <property type="entry name" value="REGULATOR OF SIGMA-E PROTEASE RSEP"/>
    <property type="match status" value="1"/>
</dbReference>
<evidence type="ECO:0000256" key="1">
    <source>
        <dbReference type="ARBA" id="ARBA00001947"/>
    </source>
</evidence>
<dbReference type="Gene3D" id="2.30.42.10">
    <property type="match status" value="2"/>
</dbReference>
<dbReference type="EC" id="3.4.24.-" evidence="11"/>
<keyword evidence="5 11" id="KW-0812">Transmembrane</keyword>
<keyword evidence="11" id="KW-0479">Metal-binding</keyword>
<evidence type="ECO:0000256" key="11">
    <source>
        <dbReference type="RuleBase" id="RU362031"/>
    </source>
</evidence>
<comment type="cofactor">
    <cofactor evidence="1 11">
        <name>Zn(2+)</name>
        <dbReference type="ChEBI" id="CHEBI:29105"/>
    </cofactor>
</comment>
<dbReference type="GO" id="GO:0008237">
    <property type="term" value="F:metallopeptidase activity"/>
    <property type="evidence" value="ECO:0007669"/>
    <property type="project" value="UniProtKB-KW"/>
</dbReference>
<keyword evidence="14" id="KW-1185">Reference proteome</keyword>
<evidence type="ECO:0000256" key="5">
    <source>
        <dbReference type="ARBA" id="ARBA00022692"/>
    </source>
</evidence>
<protein>
    <recommendedName>
        <fullName evidence="11">Zinc metalloprotease</fullName>
        <ecNumber evidence="11">3.4.24.-</ecNumber>
    </recommendedName>
</protein>
<dbReference type="Proteomes" id="UP000593932">
    <property type="component" value="Chromosome"/>
</dbReference>
<name>A0A7S6UJB3_9GAMM</name>
<evidence type="ECO:0000256" key="4">
    <source>
        <dbReference type="ARBA" id="ARBA00022670"/>
    </source>
</evidence>
<feature type="domain" description="Peptidase M50" evidence="12">
    <location>
        <begin position="11"/>
        <end position="456"/>
    </location>
</feature>
<keyword evidence="9 11" id="KW-0482">Metalloprotease</keyword>
<gene>
    <name evidence="13" type="primary">rseP</name>
    <name evidence="13" type="ORF">INQ42_08830</name>
</gene>
<dbReference type="PANTHER" id="PTHR42837:SF2">
    <property type="entry name" value="MEMBRANE METALLOPROTEASE ARASP2, CHLOROPLASTIC-RELATED"/>
    <property type="match status" value="1"/>
</dbReference>
<dbReference type="RefSeq" id="WP_194033951.1">
    <property type="nucleotide sequence ID" value="NZ_CP063657.1"/>
</dbReference>
<dbReference type="Pfam" id="PF02163">
    <property type="entry name" value="Peptidase_M50"/>
    <property type="match status" value="1"/>
</dbReference>
<dbReference type="EMBL" id="CP063657">
    <property type="protein sequence ID" value="QOW21371.1"/>
    <property type="molecule type" value="Genomic_DNA"/>
</dbReference>
<dbReference type="InterPro" id="IPR036034">
    <property type="entry name" value="PDZ_sf"/>
</dbReference>
<dbReference type="InterPro" id="IPR004387">
    <property type="entry name" value="Pept_M50_Zn"/>
</dbReference>
<keyword evidence="10 11" id="KW-0472">Membrane</keyword>
<accession>A0A7S6UJB3</accession>
<evidence type="ECO:0000259" key="12">
    <source>
        <dbReference type="Pfam" id="PF02163"/>
    </source>
</evidence>
<evidence type="ECO:0000256" key="7">
    <source>
        <dbReference type="ARBA" id="ARBA00022833"/>
    </source>
</evidence>
<dbReference type="SUPFAM" id="SSF50156">
    <property type="entry name" value="PDZ domain-like"/>
    <property type="match status" value="2"/>
</dbReference>
<sequence length="472" mass="50492">MSELIGSVWWLLVSLGLLVTFHEFGHYWVARRCGVKVLRFSVGFGKPLFMRRGKDGTEYVVAAIPLGGYVKMLDERALTEDTPSADGAGGAGGDLGATLTEAERAGAFNRQSVWKRIAIVIAGPVANLLLCVLLLWAMFVIGRPDYAPVLGQATGIAADAGLQRGDTITAVGDRQTPTWSEVQMALIPSALDRSDVQLQVLDANGNAGTRRLPLSHLPADFDERRAVDAIGMVPRHHSLPAVVGQVAPDTAAWGVLAEGDRISAIDGRPVQQWSDLGPLVQELGERGGRGMVEVIRDDERLALELEPTRVTPEGGETYWAIGISPARPELPGMDAELRYGPIAAVPAALQETAHQAGQLFSMIGRAFSGRVEVRNTVAGPITIARAANAYAGQGAAWFLSLLALLSLSLGILNLLPIPLLDGGHLLYYLIELVKGSPVSERTMAYGQYIGLMLIAALMGLAFYNDIVNNLLH</sequence>
<evidence type="ECO:0000256" key="10">
    <source>
        <dbReference type="ARBA" id="ARBA00023136"/>
    </source>
</evidence>
<evidence type="ECO:0000256" key="6">
    <source>
        <dbReference type="ARBA" id="ARBA00022801"/>
    </source>
</evidence>
<keyword evidence="7 11" id="KW-0862">Zinc</keyword>
<evidence type="ECO:0000256" key="3">
    <source>
        <dbReference type="ARBA" id="ARBA00007931"/>
    </source>
</evidence>
<dbReference type="NCBIfam" id="TIGR00054">
    <property type="entry name" value="RIP metalloprotease RseP"/>
    <property type="match status" value="1"/>
</dbReference>
<comment type="similarity">
    <text evidence="3 11">Belongs to the peptidase M50B family.</text>
</comment>
<evidence type="ECO:0000256" key="2">
    <source>
        <dbReference type="ARBA" id="ARBA00004141"/>
    </source>
</evidence>
<keyword evidence="8 11" id="KW-1133">Transmembrane helix</keyword>
<feature type="transmembrane region" description="Helical" evidence="11">
    <location>
        <begin position="6"/>
        <end position="29"/>
    </location>
</feature>
<comment type="subcellular location">
    <subcellularLocation>
        <location evidence="2">Membrane</location>
        <topology evidence="2">Multi-pass membrane protein</topology>
    </subcellularLocation>
</comment>
<evidence type="ECO:0000256" key="8">
    <source>
        <dbReference type="ARBA" id="ARBA00022989"/>
    </source>
</evidence>
<dbReference type="InterPro" id="IPR008915">
    <property type="entry name" value="Peptidase_M50"/>
</dbReference>
<evidence type="ECO:0000313" key="13">
    <source>
        <dbReference type="EMBL" id="QOW21371.1"/>
    </source>
</evidence>
<dbReference type="CDD" id="cd06163">
    <property type="entry name" value="S2P-M50_PDZ_RseP-like"/>
    <property type="match status" value="1"/>
</dbReference>
<reference evidence="13 14" key="1">
    <citation type="submission" date="2020-10" db="EMBL/GenBank/DDBJ databases">
        <title>complete genome sequencing of Lysobacter sp. H23M41.</title>
        <authorList>
            <person name="Bae J.-W."/>
            <person name="Lee S.-Y."/>
        </authorList>
    </citation>
    <scope>NUCLEOTIDE SEQUENCE [LARGE SCALE GENOMIC DNA]</scope>
    <source>
        <strain evidence="13 14">H23M41</strain>
    </source>
</reference>
<feature type="transmembrane region" description="Helical" evidence="11">
    <location>
        <begin position="117"/>
        <end position="139"/>
    </location>
</feature>